<feature type="compositionally biased region" description="Polar residues" evidence="6">
    <location>
        <begin position="18"/>
        <end position="38"/>
    </location>
</feature>
<dbReference type="Pfam" id="PF08591">
    <property type="entry name" value="RNR_inhib"/>
    <property type="match status" value="1"/>
</dbReference>
<dbReference type="PANTHER" id="PTHR28081">
    <property type="entry name" value="DAMAGE-REGULATED IMPORT FACILITATOR 1-RELATED"/>
    <property type="match status" value="1"/>
</dbReference>
<dbReference type="KEGG" id="tmn:UCRPA7_4927"/>
<evidence type="ECO:0000256" key="4">
    <source>
        <dbReference type="ARBA" id="ARBA00022490"/>
    </source>
</evidence>
<dbReference type="InterPro" id="IPR013900">
    <property type="entry name" value="RNR_inhibitor"/>
</dbReference>
<dbReference type="GO" id="GO:0005737">
    <property type="term" value="C:cytoplasm"/>
    <property type="evidence" value="ECO:0007669"/>
    <property type="project" value="UniProtKB-SubCell"/>
</dbReference>
<reference evidence="8" key="1">
    <citation type="journal article" date="2013" name="Genome Announc.">
        <title>Draft genome sequence of the ascomycete Phaeoacremonium aleophilum strain UCR-PA7, a causal agent of the esca disease complex in grapevines.</title>
        <authorList>
            <person name="Blanco-Ulate B."/>
            <person name="Rolshausen P."/>
            <person name="Cantu D."/>
        </authorList>
    </citation>
    <scope>NUCLEOTIDE SEQUENCE [LARGE SCALE GENOMIC DNA]</scope>
    <source>
        <strain evidence="8">UCR-PA7</strain>
    </source>
</reference>
<dbReference type="OrthoDB" id="4072855at2759"/>
<keyword evidence="5" id="KW-0539">Nucleus</keyword>
<gene>
    <name evidence="7" type="ORF">UCRPA7_4927</name>
</gene>
<dbReference type="GO" id="GO:0008104">
    <property type="term" value="P:intracellular protein localization"/>
    <property type="evidence" value="ECO:0007669"/>
    <property type="project" value="TreeGrafter"/>
</dbReference>
<comment type="similarity">
    <text evidence="3">Belongs to the DIF1/spd1 family.</text>
</comment>
<feature type="region of interest" description="Disordered" evidence="6">
    <location>
        <begin position="1"/>
        <end position="38"/>
    </location>
</feature>
<evidence type="ECO:0000313" key="8">
    <source>
        <dbReference type="Proteomes" id="UP000014074"/>
    </source>
</evidence>
<keyword evidence="8" id="KW-1185">Reference proteome</keyword>
<organism evidence="7 8">
    <name type="scientific">Phaeoacremonium minimum (strain UCR-PA7)</name>
    <name type="common">Esca disease fungus</name>
    <name type="synonym">Togninia minima</name>
    <dbReference type="NCBI Taxonomy" id="1286976"/>
    <lineage>
        <taxon>Eukaryota</taxon>
        <taxon>Fungi</taxon>
        <taxon>Dikarya</taxon>
        <taxon>Ascomycota</taxon>
        <taxon>Pezizomycotina</taxon>
        <taxon>Sordariomycetes</taxon>
        <taxon>Sordariomycetidae</taxon>
        <taxon>Togniniales</taxon>
        <taxon>Togniniaceae</taxon>
        <taxon>Phaeoacremonium</taxon>
    </lineage>
</organism>
<evidence type="ECO:0000256" key="2">
    <source>
        <dbReference type="ARBA" id="ARBA00004496"/>
    </source>
</evidence>
<dbReference type="RefSeq" id="XP_007915669.1">
    <property type="nucleotide sequence ID" value="XM_007917478.1"/>
</dbReference>
<dbReference type="GO" id="GO:1990846">
    <property type="term" value="F:ribonucleoside-diphosphate reductase inhibitor activity"/>
    <property type="evidence" value="ECO:0007669"/>
    <property type="project" value="TreeGrafter"/>
</dbReference>
<comment type="subcellular location">
    <subcellularLocation>
        <location evidence="2">Cytoplasm</location>
    </subcellularLocation>
    <subcellularLocation>
        <location evidence="1">Nucleus</location>
    </subcellularLocation>
</comment>
<dbReference type="eggNOG" id="ENOG502S8VH">
    <property type="taxonomic scope" value="Eukaryota"/>
</dbReference>
<dbReference type="HOGENOM" id="CLU_050885_2_0_1"/>
<evidence type="ECO:0000256" key="5">
    <source>
        <dbReference type="ARBA" id="ARBA00023242"/>
    </source>
</evidence>
<protein>
    <submittedName>
        <fullName evidence="7">Putative ribonucleotide reductase inhibitor protein</fullName>
    </submittedName>
</protein>
<feature type="region of interest" description="Disordered" evidence="6">
    <location>
        <begin position="140"/>
        <end position="170"/>
    </location>
</feature>
<dbReference type="GO" id="GO:0005634">
    <property type="term" value="C:nucleus"/>
    <property type="evidence" value="ECO:0007669"/>
    <property type="project" value="UniProtKB-SubCell"/>
</dbReference>
<sequence>MSGPRAKRQFAGAASDPAQRQITSFFNQGPASTSSSYPTIRAPALPANVQSNLLSVGMRIRKSVPEGYKTGTDFSGFSLWADSDVTNRPVPAVPAARLETRRELLPFCGINKVGGLASQPAFDLPPLPDNVFTTPAMDDLPSLTSSQESVESNASLPGPMAMATSGPSATNRKRVFAEDDASDMPAVSDRLQVFRNDWLDGEVSPRSLAPVGWENARVMAMPRRRSGRKNGGAVAGTGAVPLASLGQENMALDDFDDAEFLDYQVWGGDMDMSEA</sequence>
<evidence type="ECO:0000313" key="7">
    <source>
        <dbReference type="EMBL" id="EON99585.1"/>
    </source>
</evidence>
<evidence type="ECO:0000256" key="1">
    <source>
        <dbReference type="ARBA" id="ARBA00004123"/>
    </source>
</evidence>
<dbReference type="AlphaFoldDB" id="R8BJT5"/>
<evidence type="ECO:0000256" key="3">
    <source>
        <dbReference type="ARBA" id="ARBA00005459"/>
    </source>
</evidence>
<dbReference type="Proteomes" id="UP000014074">
    <property type="component" value="Unassembled WGS sequence"/>
</dbReference>
<proteinExistence type="inferred from homology"/>
<keyword evidence="4" id="KW-0963">Cytoplasm</keyword>
<dbReference type="PANTHER" id="PTHR28081:SF1">
    <property type="entry name" value="DAMAGE-REGULATED IMPORT FACILITATOR 1"/>
    <property type="match status" value="1"/>
</dbReference>
<evidence type="ECO:0000256" key="6">
    <source>
        <dbReference type="SAM" id="MobiDB-lite"/>
    </source>
</evidence>
<dbReference type="EMBL" id="KB933141">
    <property type="protein sequence ID" value="EON99585.1"/>
    <property type="molecule type" value="Genomic_DNA"/>
</dbReference>
<feature type="compositionally biased region" description="Polar residues" evidence="6">
    <location>
        <begin position="142"/>
        <end position="155"/>
    </location>
</feature>
<name>R8BJT5_PHAM7</name>
<accession>R8BJT5</accession>
<dbReference type="GeneID" id="19325429"/>